<dbReference type="PANTHER" id="PTHR43060">
    <property type="entry name" value="3-HYDROXYISOBUTYRATE DEHYDROGENASE-LIKE 1, MITOCHONDRIAL-RELATED"/>
    <property type="match status" value="1"/>
</dbReference>
<dbReference type="InterPro" id="IPR036291">
    <property type="entry name" value="NAD(P)-bd_dom_sf"/>
</dbReference>
<dbReference type="PANTHER" id="PTHR43060:SF15">
    <property type="entry name" value="3-HYDROXYISOBUTYRATE DEHYDROGENASE-LIKE 1, MITOCHONDRIAL-RELATED"/>
    <property type="match status" value="1"/>
</dbReference>
<evidence type="ECO:0000313" key="7">
    <source>
        <dbReference type="Proteomes" id="UP001183420"/>
    </source>
</evidence>
<comment type="caution">
    <text evidence="6">The sequence shown here is derived from an EMBL/GenBank/DDBJ whole genome shotgun (WGS) entry which is preliminary data.</text>
</comment>
<accession>A0ABU2LIK1</accession>
<dbReference type="InterPro" id="IPR015815">
    <property type="entry name" value="HIBADH-related"/>
</dbReference>
<organism evidence="6 7">
    <name type="scientific">Streptomyces millisiae</name>
    <dbReference type="NCBI Taxonomy" id="3075542"/>
    <lineage>
        <taxon>Bacteria</taxon>
        <taxon>Bacillati</taxon>
        <taxon>Actinomycetota</taxon>
        <taxon>Actinomycetes</taxon>
        <taxon>Kitasatosporales</taxon>
        <taxon>Streptomycetaceae</taxon>
        <taxon>Streptomyces</taxon>
    </lineage>
</organism>
<dbReference type="Proteomes" id="UP001183420">
    <property type="component" value="Unassembled WGS sequence"/>
</dbReference>
<evidence type="ECO:0000313" key="6">
    <source>
        <dbReference type="EMBL" id="MDT0316963.1"/>
    </source>
</evidence>
<evidence type="ECO:0000259" key="4">
    <source>
        <dbReference type="Pfam" id="PF03446"/>
    </source>
</evidence>
<evidence type="ECO:0000256" key="3">
    <source>
        <dbReference type="ARBA" id="ARBA00023027"/>
    </source>
</evidence>
<keyword evidence="3" id="KW-0520">NAD</keyword>
<protein>
    <submittedName>
        <fullName evidence="6">NAD(P)-dependent oxidoreductase</fullName>
        <ecNumber evidence="6">1.1.-.-</ecNumber>
    </submittedName>
</protein>
<dbReference type="GO" id="GO:0016491">
    <property type="term" value="F:oxidoreductase activity"/>
    <property type="evidence" value="ECO:0007669"/>
    <property type="project" value="UniProtKB-KW"/>
</dbReference>
<dbReference type="PIRSF" id="PIRSF000103">
    <property type="entry name" value="HIBADH"/>
    <property type="match status" value="1"/>
</dbReference>
<dbReference type="SUPFAM" id="SSF51735">
    <property type="entry name" value="NAD(P)-binding Rossmann-fold domains"/>
    <property type="match status" value="1"/>
</dbReference>
<dbReference type="InterPro" id="IPR006115">
    <property type="entry name" value="6PGDH_NADP-bd"/>
</dbReference>
<reference evidence="7" key="1">
    <citation type="submission" date="2023-07" db="EMBL/GenBank/DDBJ databases">
        <title>30 novel species of actinomycetes from the DSMZ collection.</title>
        <authorList>
            <person name="Nouioui I."/>
        </authorList>
    </citation>
    <scope>NUCLEOTIDE SEQUENCE [LARGE SCALE GENOMIC DNA]</scope>
    <source>
        <strain evidence="7">DSM 44918</strain>
    </source>
</reference>
<keyword evidence="7" id="KW-1185">Reference proteome</keyword>
<dbReference type="Pfam" id="PF03446">
    <property type="entry name" value="NAD_binding_2"/>
    <property type="match status" value="1"/>
</dbReference>
<dbReference type="RefSeq" id="WP_311594689.1">
    <property type="nucleotide sequence ID" value="NZ_JAVREM010000001.1"/>
</dbReference>
<dbReference type="EC" id="1.1.-.-" evidence="6"/>
<dbReference type="SUPFAM" id="SSF48179">
    <property type="entry name" value="6-phosphogluconate dehydrogenase C-terminal domain-like"/>
    <property type="match status" value="1"/>
</dbReference>
<keyword evidence="2 6" id="KW-0560">Oxidoreductase</keyword>
<dbReference type="InterPro" id="IPR008927">
    <property type="entry name" value="6-PGluconate_DH-like_C_sf"/>
</dbReference>
<feature type="domain" description="3-hydroxyisobutyrate dehydrogenase-like NAD-binding" evidence="5">
    <location>
        <begin position="165"/>
        <end position="284"/>
    </location>
</feature>
<name>A0ABU2LIK1_9ACTN</name>
<gene>
    <name evidence="6" type="ORF">RNC47_01275</name>
</gene>
<feature type="domain" description="6-phosphogluconate dehydrogenase NADP-binding" evidence="4">
    <location>
        <begin position="3"/>
        <end position="162"/>
    </location>
</feature>
<proteinExistence type="inferred from homology"/>
<comment type="similarity">
    <text evidence="1">Belongs to the HIBADH-related family.</text>
</comment>
<dbReference type="InterPro" id="IPR002204">
    <property type="entry name" value="3-OH-isobutyrate_DH-rel_CS"/>
</dbReference>
<evidence type="ECO:0000256" key="1">
    <source>
        <dbReference type="ARBA" id="ARBA00009080"/>
    </source>
</evidence>
<sequence length="305" mass="30633">MERVGVIGLGVMGGPMAANLVRAGFEVTGFNRSPAAVERLVAAGGRAGASVAEVVERSTVVLTVLPDSPDVERVVLGEDGVLAHAAEGLLLVDCSTVRPGTSTAVAAAARERGVRTLDAPVSGGETGAVNATLSIMVGGEAEDVTRARPVLQALGTTVVHVGGHGAGQTVKAANQLLVGGISGLLSEAIVLIERSGIDPAPALSVLAGGLAGNRFLDLKSEGMLRRDFAPGFRSELHLKDLGIALAAAREAGVALPMTGLVAQLFAALVAQGRGGQDHSAMLALIKGLSGGPTGAERGRRETTAQ</sequence>
<dbReference type="Pfam" id="PF14833">
    <property type="entry name" value="NAD_binding_11"/>
    <property type="match status" value="1"/>
</dbReference>
<dbReference type="InterPro" id="IPR013328">
    <property type="entry name" value="6PGD_dom2"/>
</dbReference>
<dbReference type="PROSITE" id="PS00895">
    <property type="entry name" value="3_HYDROXYISOBUT_DH"/>
    <property type="match status" value="1"/>
</dbReference>
<evidence type="ECO:0000256" key="2">
    <source>
        <dbReference type="ARBA" id="ARBA00023002"/>
    </source>
</evidence>
<dbReference type="InterPro" id="IPR029154">
    <property type="entry name" value="HIBADH-like_NADP-bd"/>
</dbReference>
<dbReference type="EMBL" id="JAVREM010000001">
    <property type="protein sequence ID" value="MDT0316963.1"/>
    <property type="molecule type" value="Genomic_DNA"/>
</dbReference>
<evidence type="ECO:0000259" key="5">
    <source>
        <dbReference type="Pfam" id="PF14833"/>
    </source>
</evidence>
<dbReference type="Gene3D" id="1.10.1040.10">
    <property type="entry name" value="N-(1-d-carboxylethyl)-l-norvaline Dehydrogenase, domain 2"/>
    <property type="match status" value="1"/>
</dbReference>
<dbReference type="Gene3D" id="3.40.50.720">
    <property type="entry name" value="NAD(P)-binding Rossmann-like Domain"/>
    <property type="match status" value="1"/>
</dbReference>